<dbReference type="GO" id="GO:0160237">
    <property type="term" value="F:D-Ala-D-Ala dipeptidase activity"/>
    <property type="evidence" value="ECO:0007669"/>
    <property type="project" value="UniProtKB-EC"/>
</dbReference>
<dbReference type="EC" id="3.4.13.22" evidence="9 10"/>
<organism evidence="11 12">
    <name type="scientific">Porphyromonas macacae</name>
    <dbReference type="NCBI Taxonomy" id="28115"/>
    <lineage>
        <taxon>Bacteria</taxon>
        <taxon>Pseudomonadati</taxon>
        <taxon>Bacteroidota</taxon>
        <taxon>Bacteroidia</taxon>
        <taxon>Bacteroidales</taxon>
        <taxon>Porphyromonadaceae</taxon>
        <taxon>Porphyromonas</taxon>
    </lineage>
</organism>
<comment type="catalytic activity">
    <reaction evidence="1 9 10">
        <text>D-alanyl-D-alanine + H2O = 2 D-alanine</text>
        <dbReference type="Rhea" id="RHEA:20661"/>
        <dbReference type="ChEBI" id="CHEBI:15377"/>
        <dbReference type="ChEBI" id="CHEBI:57416"/>
        <dbReference type="ChEBI" id="CHEBI:57822"/>
        <dbReference type="EC" id="3.4.13.22"/>
    </reaction>
</comment>
<dbReference type="AlphaFoldDB" id="A0A379DKA6"/>
<evidence type="ECO:0000256" key="4">
    <source>
        <dbReference type="ARBA" id="ARBA00022801"/>
    </source>
</evidence>
<evidence type="ECO:0000256" key="9">
    <source>
        <dbReference type="HAMAP-Rule" id="MF_01924"/>
    </source>
</evidence>
<evidence type="ECO:0000313" key="12">
    <source>
        <dbReference type="Proteomes" id="UP000254263"/>
    </source>
</evidence>
<sequence>MRKLPFIFLFFLSLYSLQGQCPLEEKMRSMGLIDIQESDSTIHVRLMYGTNDNFIGKNLYGCLQKAFFEKNFARKIIRAQQELKKLKPGYSLLIHDAARPISVQREMYSRVNGTPYQMYVANGKRGGRHNYGVAADVSIIDDKGNQLDMGCPVDYFGIKAHTGNETEMVRKGLITPEARENRELLRKVMKKAGLRPYHREWWHYQETIDMPSVRKRYRLLDF</sequence>
<keyword evidence="2 9" id="KW-0645">Protease</keyword>
<evidence type="ECO:0000256" key="3">
    <source>
        <dbReference type="ARBA" id="ARBA00022723"/>
    </source>
</evidence>
<dbReference type="Pfam" id="PF01427">
    <property type="entry name" value="Peptidase_M15"/>
    <property type="match status" value="1"/>
</dbReference>
<dbReference type="GO" id="GO:0071555">
    <property type="term" value="P:cell wall organization"/>
    <property type="evidence" value="ECO:0007669"/>
    <property type="project" value="UniProtKB-KW"/>
</dbReference>
<evidence type="ECO:0000256" key="6">
    <source>
        <dbReference type="ARBA" id="ARBA00022997"/>
    </source>
</evidence>
<evidence type="ECO:0000256" key="2">
    <source>
        <dbReference type="ARBA" id="ARBA00022670"/>
    </source>
</evidence>
<dbReference type="EMBL" id="UGTI01000001">
    <property type="protein sequence ID" value="SUB78374.1"/>
    <property type="molecule type" value="Genomic_DNA"/>
</dbReference>
<keyword evidence="7 9" id="KW-0482">Metalloprotease</keyword>
<dbReference type="SUPFAM" id="SSF55166">
    <property type="entry name" value="Hedgehog/DD-peptidase"/>
    <property type="match status" value="1"/>
</dbReference>
<keyword evidence="4 9" id="KW-0378">Hydrolase</keyword>
<dbReference type="HAMAP" id="MF_01924">
    <property type="entry name" value="A_A_dipeptidase"/>
    <property type="match status" value="1"/>
</dbReference>
<comment type="function">
    <text evidence="9 10">Catalyzes hydrolysis of the D-alanyl-D-alanine dipeptide.</text>
</comment>
<evidence type="ECO:0000256" key="5">
    <source>
        <dbReference type="ARBA" id="ARBA00022833"/>
    </source>
</evidence>
<dbReference type="PANTHER" id="PTHR43126">
    <property type="entry name" value="D-ALANYL-D-ALANINE DIPEPTIDASE"/>
    <property type="match status" value="1"/>
</dbReference>
<feature type="site" description="Transition state stabilizer" evidence="9">
    <location>
        <position position="99"/>
    </location>
</feature>
<feature type="binding site" evidence="9">
    <location>
        <position position="129"/>
    </location>
    <ligand>
        <name>Zn(2+)</name>
        <dbReference type="ChEBI" id="CHEBI:29105"/>
        <note>catalytic</note>
    </ligand>
</feature>
<evidence type="ECO:0000256" key="10">
    <source>
        <dbReference type="PIRNR" id="PIRNR026671"/>
    </source>
</evidence>
<keyword evidence="3 9" id="KW-0479">Metal-binding</keyword>
<dbReference type="InterPro" id="IPR000755">
    <property type="entry name" value="A_A_dipeptidase"/>
</dbReference>
<dbReference type="InterPro" id="IPR009045">
    <property type="entry name" value="Zn_M74/Hedgehog-like"/>
</dbReference>
<dbReference type="GO" id="GO:0006508">
    <property type="term" value="P:proteolysis"/>
    <property type="evidence" value="ECO:0007669"/>
    <property type="project" value="UniProtKB-KW"/>
</dbReference>
<accession>A0A379DKA6</accession>
<feature type="binding site" evidence="9">
    <location>
        <position position="203"/>
    </location>
    <ligand>
        <name>Zn(2+)</name>
        <dbReference type="ChEBI" id="CHEBI:29105"/>
        <note>catalytic</note>
    </ligand>
</feature>
<feature type="active site" description="Proton donor/acceptor" evidence="9">
    <location>
        <position position="200"/>
    </location>
</feature>
<dbReference type="Proteomes" id="UP000254263">
    <property type="component" value="Unassembled WGS sequence"/>
</dbReference>
<dbReference type="CDD" id="cd14840">
    <property type="entry name" value="D-Ala-D-Ala_dipeptidase_Aad"/>
    <property type="match status" value="1"/>
</dbReference>
<proteinExistence type="inferred from homology"/>
<comment type="cofactor">
    <cofactor evidence="9">
        <name>Zn(2+)</name>
        <dbReference type="ChEBI" id="CHEBI:29105"/>
    </cofactor>
    <text evidence="9">Binds 1 zinc ion per subunit.</text>
</comment>
<comment type="similarity">
    <text evidence="9 10">Belongs to the peptidase M15D family.</text>
</comment>
<name>A0A379DKA6_9PORP</name>
<evidence type="ECO:0000256" key="7">
    <source>
        <dbReference type="ARBA" id="ARBA00023049"/>
    </source>
</evidence>
<dbReference type="PIRSF" id="PIRSF026671">
    <property type="entry name" value="AA_dipeptidase"/>
    <property type="match status" value="1"/>
</dbReference>
<dbReference type="PANTHER" id="PTHR43126:SF2">
    <property type="entry name" value="D-ALANYL-D-ALANINE DIPEPTIDASE"/>
    <property type="match status" value="1"/>
</dbReference>
<evidence type="ECO:0000256" key="1">
    <source>
        <dbReference type="ARBA" id="ARBA00001362"/>
    </source>
</evidence>
<keyword evidence="6 9" id="KW-0224">Dipeptidase</keyword>
<keyword evidence="5 9" id="KW-0862">Zinc</keyword>
<dbReference type="GO" id="GO:0008237">
    <property type="term" value="F:metallopeptidase activity"/>
    <property type="evidence" value="ECO:0007669"/>
    <property type="project" value="UniProtKB-KW"/>
</dbReference>
<protein>
    <recommendedName>
        <fullName evidence="9 10">D-alanyl-D-alanine dipeptidase</fullName>
        <shortName evidence="9 10">D-Ala-D-Ala dipeptidase</shortName>
        <ecNumber evidence="9 10">3.4.13.22</ecNumber>
    </recommendedName>
</protein>
<evidence type="ECO:0000313" key="11">
    <source>
        <dbReference type="EMBL" id="SUB78374.1"/>
    </source>
</evidence>
<gene>
    <name evidence="11" type="primary">ddpX</name>
    <name evidence="11" type="ORF">NCTC13100_01540</name>
</gene>
<keyword evidence="8 10" id="KW-0961">Cell wall biogenesis/degradation</keyword>
<evidence type="ECO:0000256" key="8">
    <source>
        <dbReference type="ARBA" id="ARBA00023316"/>
    </source>
</evidence>
<dbReference type="GO" id="GO:0008270">
    <property type="term" value="F:zinc ion binding"/>
    <property type="evidence" value="ECO:0007669"/>
    <property type="project" value="UniProtKB-UniRule"/>
</dbReference>
<reference evidence="11 12" key="1">
    <citation type="submission" date="2018-06" db="EMBL/GenBank/DDBJ databases">
        <authorList>
            <consortium name="Pathogen Informatics"/>
            <person name="Doyle S."/>
        </authorList>
    </citation>
    <scope>NUCLEOTIDE SEQUENCE [LARGE SCALE GENOMIC DNA]</scope>
    <source>
        <strain evidence="11 12">NCTC13100</strain>
    </source>
</reference>
<dbReference type="Gene3D" id="3.30.1380.10">
    <property type="match status" value="1"/>
</dbReference>
<feature type="binding site" evidence="9">
    <location>
        <position position="136"/>
    </location>
    <ligand>
        <name>Zn(2+)</name>
        <dbReference type="ChEBI" id="CHEBI:29105"/>
        <note>catalytic</note>
    </ligand>
</feature>